<proteinExistence type="predicted"/>
<dbReference type="Gene3D" id="3.40.50.720">
    <property type="entry name" value="NAD(P)-binding Rossmann-like Domain"/>
    <property type="match status" value="1"/>
</dbReference>
<dbReference type="InterPro" id="IPR036291">
    <property type="entry name" value="NAD(P)-bd_dom_sf"/>
</dbReference>
<gene>
    <name evidence="2" type="ORF">E0485_02000</name>
</gene>
<organism evidence="2 3">
    <name type="scientific">Paenibacillus albiflavus</name>
    <dbReference type="NCBI Taxonomy" id="2545760"/>
    <lineage>
        <taxon>Bacteria</taxon>
        <taxon>Bacillati</taxon>
        <taxon>Bacillota</taxon>
        <taxon>Bacilli</taxon>
        <taxon>Bacillales</taxon>
        <taxon>Paenibacillaceae</taxon>
        <taxon>Paenibacillus</taxon>
    </lineage>
</organism>
<name>A0A4R4ERL0_9BACL</name>
<dbReference type="PANTHER" id="PTHR43796">
    <property type="entry name" value="CARBOXYNORSPERMIDINE SYNTHASE"/>
    <property type="match status" value="1"/>
</dbReference>
<dbReference type="AlphaFoldDB" id="A0A4R4ERL0"/>
<dbReference type="PANTHER" id="PTHR43796:SF2">
    <property type="entry name" value="CARBOXYNORSPERMIDINE SYNTHASE"/>
    <property type="match status" value="1"/>
</dbReference>
<keyword evidence="3" id="KW-1185">Reference proteome</keyword>
<evidence type="ECO:0000313" key="2">
    <source>
        <dbReference type="EMBL" id="TCZ81078.1"/>
    </source>
</evidence>
<dbReference type="EMBL" id="SKFG01000001">
    <property type="protein sequence ID" value="TCZ81078.1"/>
    <property type="molecule type" value="Genomic_DNA"/>
</dbReference>
<comment type="caution">
    <text evidence="2">The sequence shown here is derived from an EMBL/GenBank/DDBJ whole genome shotgun (WGS) entry which is preliminary data.</text>
</comment>
<dbReference type="Proteomes" id="UP000295418">
    <property type="component" value="Unassembled WGS sequence"/>
</dbReference>
<feature type="domain" description="Saccharopine dehydrogenase NADP binding" evidence="1">
    <location>
        <begin position="5"/>
        <end position="101"/>
    </location>
</feature>
<evidence type="ECO:0000259" key="1">
    <source>
        <dbReference type="Pfam" id="PF03435"/>
    </source>
</evidence>
<dbReference type="SUPFAM" id="SSF51735">
    <property type="entry name" value="NAD(P)-binding Rossmann-fold domains"/>
    <property type="match status" value="1"/>
</dbReference>
<protein>
    <recommendedName>
        <fullName evidence="1">Saccharopine dehydrogenase NADP binding domain-containing protein</fullName>
    </recommendedName>
</protein>
<evidence type="ECO:0000313" key="3">
    <source>
        <dbReference type="Proteomes" id="UP000295418"/>
    </source>
</evidence>
<dbReference type="RefSeq" id="WP_132416014.1">
    <property type="nucleotide sequence ID" value="NZ_SKFG01000001.1"/>
</dbReference>
<dbReference type="Pfam" id="PF03435">
    <property type="entry name" value="Sacchrp_dh_NADP"/>
    <property type="match status" value="1"/>
</dbReference>
<accession>A0A4R4ERL0</accession>
<reference evidence="2 3" key="1">
    <citation type="submission" date="2019-03" db="EMBL/GenBank/DDBJ databases">
        <authorList>
            <person name="Kim M.K.M."/>
        </authorList>
    </citation>
    <scope>NUCLEOTIDE SEQUENCE [LARGE SCALE GENOMIC DNA]</scope>
    <source>
        <strain evidence="2 3">18JY21-1</strain>
    </source>
</reference>
<sequence>MRKDILIIGGYGDVGKYVVEELNLLTSTNLVIGGRSEKKALQFINDNRYSISFLPLDIYEITSYQGKLDNIGLVIMCLSPRDISFAEYCMKKKIHYIDISPSNQILGDLFRLNSEYQRRNTICILGVGITPGLSTLLAKEICKQIEIPTQTDISLMLGLGEEHGSDGIKWLLNNLEHDFYWNQNNKNSRIVPFMNRRITFFPSAIKKRSTFSFNLADQQIITKTLLHNNVSTYLCYNSKTFTWLVHFFKKFRFFRLLKYPMIHSMIFSVTQFLLNITKLFLSDTYAIQVDVSGISNNIMMHRSGSIIGRNNPRLTGKIIAYTAFQVTNGLNRNGVYYLSELFNLADFEKQYGKLFSITYN</sequence>
<dbReference type="InterPro" id="IPR005097">
    <property type="entry name" value="Sacchrp_dh_NADP-bd"/>
</dbReference>
<dbReference type="OrthoDB" id="1910498at2"/>